<keyword evidence="2" id="KW-1185">Reference proteome</keyword>
<evidence type="ECO:0000313" key="2">
    <source>
        <dbReference type="Proteomes" id="UP000474175"/>
    </source>
</evidence>
<name>A0A6L9L345_9BACT</name>
<organism evidence="1 2">
    <name type="scientific">Spirosoma terrae</name>
    <dbReference type="NCBI Taxonomy" id="1968276"/>
    <lineage>
        <taxon>Bacteria</taxon>
        <taxon>Pseudomonadati</taxon>
        <taxon>Bacteroidota</taxon>
        <taxon>Cytophagia</taxon>
        <taxon>Cytophagales</taxon>
        <taxon>Cytophagaceae</taxon>
        <taxon>Spirosoma</taxon>
    </lineage>
</organism>
<gene>
    <name evidence="1" type="ORF">GK108_08460</name>
</gene>
<evidence type="ECO:0000313" key="1">
    <source>
        <dbReference type="EMBL" id="NDU94904.1"/>
    </source>
</evidence>
<reference evidence="1 2" key="1">
    <citation type="submission" date="2020-02" db="EMBL/GenBank/DDBJ databases">
        <title>Draft genome sequence of two Spirosoma agri KCTC 52727 and Spirosoma terrae KCTC 52035.</title>
        <authorList>
            <person name="Rojas J."/>
            <person name="Ambika Manirajan B."/>
            <person name="Suarez C."/>
            <person name="Ratering S."/>
            <person name="Schnell S."/>
        </authorList>
    </citation>
    <scope>NUCLEOTIDE SEQUENCE [LARGE SCALE GENOMIC DNA]</scope>
    <source>
        <strain evidence="1 2">KCTC 52035</strain>
    </source>
</reference>
<proteinExistence type="predicted"/>
<dbReference type="AlphaFoldDB" id="A0A6L9L345"/>
<sequence length="246" mass="27162">MNRVLLITIALVFATLFSACRTTYLLKENFSSDVIGNRPLKNIPGDPAGDSVAYTSVINPRLAIQASTVSSGRKALVYSEASISGETAFNQWLSFKGIVSDYQQPIWFYWTGKQRNAIGELLIDIQGVQGLWVTRLKIMPDGRLIRITNVATGAGEVLGQFTTDQAHTIVISLQPAARRYNITVFGTREGSDSNRKNVAVIAEPNPMGPVFNSAKPSINFRYQNESFTSTPAYVFESIYISRKQPD</sequence>
<protein>
    <submittedName>
        <fullName evidence="1">Uncharacterized protein</fullName>
    </submittedName>
</protein>
<dbReference type="Proteomes" id="UP000474175">
    <property type="component" value="Unassembled WGS sequence"/>
</dbReference>
<dbReference type="EMBL" id="JAAFZH010000003">
    <property type="protein sequence ID" value="NDU94904.1"/>
    <property type="molecule type" value="Genomic_DNA"/>
</dbReference>
<comment type="caution">
    <text evidence="1">The sequence shown here is derived from an EMBL/GenBank/DDBJ whole genome shotgun (WGS) entry which is preliminary data.</text>
</comment>
<dbReference type="PROSITE" id="PS51257">
    <property type="entry name" value="PROKAR_LIPOPROTEIN"/>
    <property type="match status" value="1"/>
</dbReference>
<accession>A0A6L9L345</accession>
<dbReference type="RefSeq" id="WP_163945799.1">
    <property type="nucleotide sequence ID" value="NZ_JAAFZH010000003.1"/>
</dbReference>